<sequence>MLGETCLEKNGVGKFERTLDDTKSTRMGMKTLTGEQIFICLMFVFSMSVVVGKLYINYELVNKRLYSEPNDPLDMDVLCPSYGLSNLTSISNLSESIVKQLAMTGTQFINITSQYEKAIADMVVTASTKYEWLLKAILSGLIMTGFSWFIIYMDSRIPGVDPPFPFSLFKRRVQRIQKDSHINHNYLIGALVGLLVFICMCFDR</sequence>
<gene>
    <name evidence="2" type="ORF">KPH14_006319</name>
</gene>
<reference evidence="2" key="1">
    <citation type="submission" date="2021-08" db="EMBL/GenBank/DDBJ databases">
        <authorList>
            <person name="Misof B."/>
            <person name="Oliver O."/>
            <person name="Podsiadlowski L."/>
            <person name="Donath A."/>
            <person name="Peters R."/>
            <person name="Mayer C."/>
            <person name="Rust J."/>
            <person name="Gunkel S."/>
            <person name="Lesny P."/>
            <person name="Martin S."/>
            <person name="Oeyen J.P."/>
            <person name="Petersen M."/>
            <person name="Panagiotis P."/>
            <person name="Wilbrandt J."/>
            <person name="Tanja T."/>
        </authorList>
    </citation>
    <scope>NUCLEOTIDE SEQUENCE</scope>
    <source>
        <strain evidence="2">GBR_01_08_01A</strain>
        <tissue evidence="2">Thorax + abdomen</tissue>
    </source>
</reference>
<organism evidence="2 3">
    <name type="scientific">Odynerus spinipes</name>
    <dbReference type="NCBI Taxonomy" id="1348599"/>
    <lineage>
        <taxon>Eukaryota</taxon>
        <taxon>Metazoa</taxon>
        <taxon>Ecdysozoa</taxon>
        <taxon>Arthropoda</taxon>
        <taxon>Hexapoda</taxon>
        <taxon>Insecta</taxon>
        <taxon>Pterygota</taxon>
        <taxon>Neoptera</taxon>
        <taxon>Endopterygota</taxon>
        <taxon>Hymenoptera</taxon>
        <taxon>Apocrita</taxon>
        <taxon>Aculeata</taxon>
        <taxon>Vespoidea</taxon>
        <taxon>Vespidae</taxon>
        <taxon>Eumeninae</taxon>
        <taxon>Odynerus</taxon>
    </lineage>
</organism>
<dbReference type="Pfam" id="PF15062">
    <property type="entry name" value="ARL6IP6"/>
    <property type="match status" value="1"/>
</dbReference>
<dbReference type="EMBL" id="JAIFRP010000003">
    <property type="protein sequence ID" value="KAK2588540.1"/>
    <property type="molecule type" value="Genomic_DNA"/>
</dbReference>
<keyword evidence="1" id="KW-0472">Membrane</keyword>
<keyword evidence="3" id="KW-1185">Reference proteome</keyword>
<dbReference type="InterPro" id="IPR029383">
    <property type="entry name" value="ARL6IP6"/>
</dbReference>
<name>A0AAD9RYZ4_9HYME</name>
<evidence type="ECO:0000313" key="3">
    <source>
        <dbReference type="Proteomes" id="UP001258017"/>
    </source>
</evidence>
<feature type="transmembrane region" description="Helical" evidence="1">
    <location>
        <begin position="184"/>
        <end position="202"/>
    </location>
</feature>
<keyword evidence="1" id="KW-0812">Transmembrane</keyword>
<evidence type="ECO:0000313" key="2">
    <source>
        <dbReference type="EMBL" id="KAK2588540.1"/>
    </source>
</evidence>
<dbReference type="AlphaFoldDB" id="A0AAD9RYZ4"/>
<keyword evidence="1" id="KW-1133">Transmembrane helix</keyword>
<accession>A0AAD9RYZ4</accession>
<evidence type="ECO:0000256" key="1">
    <source>
        <dbReference type="SAM" id="Phobius"/>
    </source>
</evidence>
<comment type="caution">
    <text evidence="2">The sequence shown here is derived from an EMBL/GenBank/DDBJ whole genome shotgun (WGS) entry which is preliminary data.</text>
</comment>
<reference evidence="2" key="2">
    <citation type="journal article" date="2023" name="Commun. Biol.">
        <title>Intrasexual cuticular hydrocarbon dimorphism in a wasp sheds light on hydrocarbon biosynthesis genes in Hymenoptera.</title>
        <authorList>
            <person name="Moris V.C."/>
            <person name="Podsiadlowski L."/>
            <person name="Martin S."/>
            <person name="Oeyen J.P."/>
            <person name="Donath A."/>
            <person name="Petersen M."/>
            <person name="Wilbrandt J."/>
            <person name="Misof B."/>
            <person name="Liedtke D."/>
            <person name="Thamm M."/>
            <person name="Scheiner R."/>
            <person name="Schmitt T."/>
            <person name="Niehuis O."/>
        </authorList>
    </citation>
    <scope>NUCLEOTIDE SEQUENCE</scope>
    <source>
        <strain evidence="2">GBR_01_08_01A</strain>
    </source>
</reference>
<dbReference type="PANTHER" id="PTHR28640">
    <property type="entry name" value="ADP-RIBOSYLATION FACTOR-LIKE PROTEIN 6-INTERACTING PROTEIN 6"/>
    <property type="match status" value="1"/>
</dbReference>
<feature type="transmembrane region" description="Helical" evidence="1">
    <location>
        <begin position="132"/>
        <end position="153"/>
    </location>
</feature>
<protein>
    <submittedName>
        <fullName evidence="2">Uncharacterized protein</fullName>
    </submittedName>
</protein>
<dbReference type="PANTHER" id="PTHR28640:SF1">
    <property type="entry name" value="ADP-RIBOSYLATION FACTOR-LIKE PROTEIN 6-INTERACTING PROTEIN 6"/>
    <property type="match status" value="1"/>
</dbReference>
<feature type="transmembrane region" description="Helical" evidence="1">
    <location>
        <begin position="36"/>
        <end position="56"/>
    </location>
</feature>
<proteinExistence type="predicted"/>
<dbReference type="Proteomes" id="UP001258017">
    <property type="component" value="Unassembled WGS sequence"/>
</dbReference>